<proteinExistence type="predicted"/>
<dbReference type="Proteomes" id="UP000433883">
    <property type="component" value="Unassembled WGS sequence"/>
</dbReference>
<reference evidence="2 3" key="1">
    <citation type="submission" date="2019-11" db="EMBL/GenBank/DDBJ databases">
        <title>Venturia inaequalis Genome Resource.</title>
        <authorList>
            <person name="Lichtner F.J."/>
        </authorList>
    </citation>
    <scope>NUCLEOTIDE SEQUENCE [LARGE SCALE GENOMIC DNA]</scope>
    <source>
        <strain evidence="2">Bline_iso_100314</strain>
    </source>
</reference>
<dbReference type="PROSITE" id="PS51186">
    <property type="entry name" value="GNAT"/>
    <property type="match status" value="1"/>
</dbReference>
<dbReference type="PANTHER" id="PTHR42919:SF40">
    <property type="entry name" value="FAMILY ACETYLTRANSFERASE, PUTATIVE-RELATED"/>
    <property type="match status" value="1"/>
</dbReference>
<evidence type="ECO:0000313" key="3">
    <source>
        <dbReference type="Proteomes" id="UP000433883"/>
    </source>
</evidence>
<accession>A0A8H3US17</accession>
<name>A0A8H3US17_VENIN</name>
<dbReference type="CDD" id="cd04301">
    <property type="entry name" value="NAT_SF"/>
    <property type="match status" value="1"/>
</dbReference>
<feature type="domain" description="N-acetyltransferase" evidence="1">
    <location>
        <begin position="9"/>
        <end position="181"/>
    </location>
</feature>
<dbReference type="InterPro" id="IPR000182">
    <property type="entry name" value="GNAT_dom"/>
</dbReference>
<dbReference type="EMBL" id="WNWQ01000176">
    <property type="protein sequence ID" value="KAE9975524.1"/>
    <property type="molecule type" value="Genomic_DNA"/>
</dbReference>
<dbReference type="GO" id="GO:0016747">
    <property type="term" value="F:acyltransferase activity, transferring groups other than amino-acyl groups"/>
    <property type="evidence" value="ECO:0007669"/>
    <property type="project" value="InterPro"/>
</dbReference>
<protein>
    <recommendedName>
        <fullName evidence="1">N-acetyltransferase domain-containing protein</fullName>
    </recommendedName>
</protein>
<gene>
    <name evidence="2" type="ORF">BLS_002578</name>
</gene>
<dbReference type="SUPFAM" id="SSF55729">
    <property type="entry name" value="Acyl-CoA N-acyltransferases (Nat)"/>
    <property type="match status" value="1"/>
</dbReference>
<dbReference type="OrthoDB" id="9975416at2759"/>
<evidence type="ECO:0000259" key="1">
    <source>
        <dbReference type="PROSITE" id="PS51186"/>
    </source>
</evidence>
<sequence length="181" mass="19571">MAGSTTSPIILRDAVPEDAAPIAALGADIFTITFGHSVSQKELSAFLTEHYSTASILADIINPAKSMIVATDTSTNNKIVGFALLTRSSEEPCLAHLSDAVELQRLYVDVGFHGRGVGKLLEARMVGLAREGGFGWLWLGVWEENDVALRVYGKLGYGKVGEHDFVIGEVVQRDLIMVKRI</sequence>
<organism evidence="2 3">
    <name type="scientific">Venturia inaequalis</name>
    <name type="common">Apple scab fungus</name>
    <dbReference type="NCBI Taxonomy" id="5025"/>
    <lineage>
        <taxon>Eukaryota</taxon>
        <taxon>Fungi</taxon>
        <taxon>Dikarya</taxon>
        <taxon>Ascomycota</taxon>
        <taxon>Pezizomycotina</taxon>
        <taxon>Dothideomycetes</taxon>
        <taxon>Pleosporomycetidae</taxon>
        <taxon>Venturiales</taxon>
        <taxon>Venturiaceae</taxon>
        <taxon>Venturia</taxon>
    </lineage>
</organism>
<dbReference type="Gene3D" id="3.40.630.30">
    <property type="match status" value="1"/>
</dbReference>
<dbReference type="PANTHER" id="PTHR42919">
    <property type="entry name" value="N-ALPHA-ACETYLTRANSFERASE"/>
    <property type="match status" value="1"/>
</dbReference>
<dbReference type="Pfam" id="PF00583">
    <property type="entry name" value="Acetyltransf_1"/>
    <property type="match status" value="1"/>
</dbReference>
<comment type="caution">
    <text evidence="2">The sequence shown here is derived from an EMBL/GenBank/DDBJ whole genome shotgun (WGS) entry which is preliminary data.</text>
</comment>
<dbReference type="InterPro" id="IPR016181">
    <property type="entry name" value="Acyl_CoA_acyltransferase"/>
</dbReference>
<dbReference type="InterPro" id="IPR051556">
    <property type="entry name" value="N-term/lysine_N-AcTrnsfr"/>
</dbReference>
<dbReference type="AlphaFoldDB" id="A0A8H3US17"/>
<evidence type="ECO:0000313" key="2">
    <source>
        <dbReference type="EMBL" id="KAE9975524.1"/>
    </source>
</evidence>